<dbReference type="InterPro" id="IPR013103">
    <property type="entry name" value="RVT_2"/>
</dbReference>
<sequence length="1457" mass="161165">MVQVFNLLLLMLLPLVPLLDNRLSTLHHVDTDKSHWFLCGLGSSFETFSTTQRLIRPRPSFYDLVSQVDSHELFLQTVNGSSVQPVAFNASTTRASTGQQTDHSSLRGRGHYATKCPDLNTFASRPAAIDANLAHAFQAQCNVAQASDWYVDSGASSHVTSTTSNLDSAFPYVGNEFIIFANGQTAHISHVEKTHITPHIALQDVLVVPHITKNLLSISKLTHDDKVDVLFSDNMFLIQNHLTKETLARGHHKNGLYVLAQGTSVRTLLAKNGTHHRLSCPYTPQQNGRAERKHRHLTETGLAMMFNAYVPASFWTYAFSSTTYIINRLPSKILSNKSPYEMLFHTKPTYANFKVFGCLVYPYLRDYAYCDDGVMSTPISTSPMPSTELPPPKSTAPCDLCTCDVSTTDSPSVSSSNEQSTILCTPSVVASHAPSSSTPGHQMVTRSKAGFFKRKHVADFSQLSSLRLHQALYASTEPKGFKFAAKDPKCRTDTSLFIFKKDASIIYLLVYVDDIILTGNQPSLLRHFITRLHREFSITDLGKLNYFLGLEVSYHNSGIFVSQSKYARDILSRAHLLEAKPIATPLSTSTYFTSQGVPFSDPTLYRSLVGALQYLTITRPDLSYAVNQVSQFLHAPMKDHFQAVKRILCYVKGTLSYGLSFSHVASPLLVGYSDADWARCIETRRSTYGYSIFLGGNLMVTRSKARIFKRKHVADFSQLSSSRLHQALYASTEPKGFKSAAKDLNDKYKARLVAQGCTQVPGIDYSATFSPVVKASTVRIILSISVLNKWPLHQLDVKNAFLHGNLTYIVYMEQPPGFVDSQLSNHDANLQPVVKVVDTFFENVAHVQSRHQRKRKSVIVDASVVSHPPKKLREDHGTFSGAFVGGKSQSALQRLLAKAMLNAKVGVAAIPTLPFVTAFVSTTREREGGDHTYSVAEPNLYTIGAPRRFVISSDSSHHSGSNVAEAEVDSLVRSSVPVMTTVTTVTSTVDPTLVTKEKLTEPFLSGAGSSSTGGTDHITGVLSDLTVYVPQWSMMNGSHLDDGRVYREMVDEVAPLNFFAFVREMEHDQLFIEFNVGAARQMSLSAKVRMHADYNVKKKEGSRSCKSHRLRAEASNFETVEKSLQDETSALRERNIILEKERNALDVKVMELETSAMNKERELTNLNALVHELETSSSRLQERITVCENCMDQLEKFQDDQMKVVNDKFDRLYADFVKMALHLEEEFYPDIRTTISGRRWLLTYGMELAIANYMNSPEYLSALRAAIGKAIEKGMQDGLAAGITHGKEGMVLINVAAYNPSAEVDYFSTLQQLQIVNFSLVAKLKSNKDASVETMMDILHKVIVGATALSLALDVSSSHVQKIRENLTNQRSDLRDVFVSLAEPFSALVLTGTKGASDTATATANITMTLSTTFASASTIAPISVDDYVVMGADDQAVVDKNAASFPNVDDAEVNIR</sequence>
<feature type="coiled-coil region" evidence="2">
    <location>
        <begin position="1149"/>
        <end position="1183"/>
    </location>
</feature>
<organism evidence="6">
    <name type="scientific">Tanacetum cinerariifolium</name>
    <name type="common">Dalmatian daisy</name>
    <name type="synonym">Chrysanthemum cinerariifolium</name>
    <dbReference type="NCBI Taxonomy" id="118510"/>
    <lineage>
        <taxon>Eukaryota</taxon>
        <taxon>Viridiplantae</taxon>
        <taxon>Streptophyta</taxon>
        <taxon>Embryophyta</taxon>
        <taxon>Tracheophyta</taxon>
        <taxon>Spermatophyta</taxon>
        <taxon>Magnoliopsida</taxon>
        <taxon>eudicotyledons</taxon>
        <taxon>Gunneridae</taxon>
        <taxon>Pentapetalae</taxon>
        <taxon>asterids</taxon>
        <taxon>campanulids</taxon>
        <taxon>Asterales</taxon>
        <taxon>Asteraceae</taxon>
        <taxon>Asteroideae</taxon>
        <taxon>Anthemideae</taxon>
        <taxon>Anthemidinae</taxon>
        <taxon>Tanacetum</taxon>
    </lineage>
</organism>
<keyword evidence="4" id="KW-0732">Signal</keyword>
<feature type="region of interest" description="Disordered" evidence="3">
    <location>
        <begin position="91"/>
        <end position="110"/>
    </location>
</feature>
<dbReference type="PANTHER" id="PTHR11439:SF455">
    <property type="entry name" value="RLK (RECEPTOR-LIKE PROTEIN KINASE) 8, PUTATIVE-RELATED"/>
    <property type="match status" value="1"/>
</dbReference>
<dbReference type="InterPro" id="IPR001584">
    <property type="entry name" value="Integrase_cat-core"/>
</dbReference>
<keyword evidence="1" id="KW-0064">Aspartyl protease</keyword>
<dbReference type="Pfam" id="PF22936">
    <property type="entry name" value="Pol_BBD"/>
    <property type="match status" value="1"/>
</dbReference>
<dbReference type="InterPro" id="IPR043502">
    <property type="entry name" value="DNA/RNA_pol_sf"/>
</dbReference>
<dbReference type="Gene3D" id="3.30.420.10">
    <property type="entry name" value="Ribonuclease H-like superfamily/Ribonuclease H"/>
    <property type="match status" value="1"/>
</dbReference>
<protein>
    <submittedName>
        <fullName evidence="6">Putative zinc finger, CCHC-type</fullName>
    </submittedName>
</protein>
<reference evidence="6" key="1">
    <citation type="journal article" date="2019" name="Sci. Rep.">
        <title>Draft genome of Tanacetum cinerariifolium, the natural source of mosquito coil.</title>
        <authorList>
            <person name="Yamashiro T."/>
            <person name="Shiraishi A."/>
            <person name="Satake H."/>
            <person name="Nakayama K."/>
        </authorList>
    </citation>
    <scope>NUCLEOTIDE SEQUENCE</scope>
</reference>
<evidence type="ECO:0000313" key="6">
    <source>
        <dbReference type="EMBL" id="GEU68497.1"/>
    </source>
</evidence>
<name>A0A6L2M5L5_TANCI</name>
<feature type="compositionally biased region" description="Polar residues" evidence="3">
    <location>
        <begin position="91"/>
        <end position="103"/>
    </location>
</feature>
<feature type="domain" description="Integrase catalytic" evidence="5">
    <location>
        <begin position="251"/>
        <end position="347"/>
    </location>
</feature>
<keyword evidence="2" id="KW-0175">Coiled coil</keyword>
<accession>A0A6L2M5L5</accession>
<evidence type="ECO:0000256" key="4">
    <source>
        <dbReference type="SAM" id="SignalP"/>
    </source>
</evidence>
<feature type="chain" id="PRO_5026824330" evidence="4">
    <location>
        <begin position="19"/>
        <end position="1457"/>
    </location>
</feature>
<gene>
    <name evidence="6" type="ORF">Tci_040475</name>
</gene>
<dbReference type="Pfam" id="PF07727">
    <property type="entry name" value="RVT_2"/>
    <property type="match status" value="2"/>
</dbReference>
<dbReference type="EMBL" id="BKCJ010005761">
    <property type="protein sequence ID" value="GEU68497.1"/>
    <property type="molecule type" value="Genomic_DNA"/>
</dbReference>
<dbReference type="GO" id="GO:0015074">
    <property type="term" value="P:DNA integration"/>
    <property type="evidence" value="ECO:0007669"/>
    <property type="project" value="InterPro"/>
</dbReference>
<dbReference type="PROSITE" id="PS50994">
    <property type="entry name" value="INTEGRASE"/>
    <property type="match status" value="1"/>
</dbReference>
<dbReference type="InterPro" id="IPR012337">
    <property type="entry name" value="RNaseH-like_sf"/>
</dbReference>
<dbReference type="PANTHER" id="PTHR11439">
    <property type="entry name" value="GAG-POL-RELATED RETROTRANSPOSON"/>
    <property type="match status" value="1"/>
</dbReference>
<proteinExistence type="predicted"/>
<dbReference type="SUPFAM" id="SSF53098">
    <property type="entry name" value="Ribonuclease H-like"/>
    <property type="match status" value="1"/>
</dbReference>
<keyword evidence="1" id="KW-0378">Hydrolase</keyword>
<evidence type="ECO:0000256" key="1">
    <source>
        <dbReference type="ARBA" id="ARBA00022750"/>
    </source>
</evidence>
<dbReference type="InterPro" id="IPR054722">
    <property type="entry name" value="PolX-like_BBD"/>
</dbReference>
<comment type="caution">
    <text evidence="6">The sequence shown here is derived from an EMBL/GenBank/DDBJ whole genome shotgun (WGS) entry which is preliminary data.</text>
</comment>
<dbReference type="GO" id="GO:0003676">
    <property type="term" value="F:nucleic acid binding"/>
    <property type="evidence" value="ECO:0007669"/>
    <property type="project" value="InterPro"/>
</dbReference>
<keyword evidence="1" id="KW-0645">Protease</keyword>
<dbReference type="InterPro" id="IPR036397">
    <property type="entry name" value="RNaseH_sf"/>
</dbReference>
<evidence type="ECO:0000259" key="5">
    <source>
        <dbReference type="PROSITE" id="PS50994"/>
    </source>
</evidence>
<evidence type="ECO:0000256" key="3">
    <source>
        <dbReference type="SAM" id="MobiDB-lite"/>
    </source>
</evidence>
<dbReference type="SUPFAM" id="SSF56672">
    <property type="entry name" value="DNA/RNA polymerases"/>
    <property type="match status" value="1"/>
</dbReference>
<dbReference type="GO" id="GO:0004190">
    <property type="term" value="F:aspartic-type endopeptidase activity"/>
    <property type="evidence" value="ECO:0007669"/>
    <property type="project" value="UniProtKB-KW"/>
</dbReference>
<evidence type="ECO:0000256" key="2">
    <source>
        <dbReference type="SAM" id="Coils"/>
    </source>
</evidence>
<feature type="signal peptide" evidence="4">
    <location>
        <begin position="1"/>
        <end position="18"/>
    </location>
</feature>